<dbReference type="PANTHER" id="PTHR31742">
    <property type="entry name" value="RPA-INTERACTING PROTEIN RPAIN"/>
    <property type="match status" value="1"/>
</dbReference>
<evidence type="ECO:0008006" key="10">
    <source>
        <dbReference type="Google" id="ProtNLM"/>
    </source>
</evidence>
<comment type="subcellular location">
    <subcellularLocation>
        <location evidence="1">Nucleus</location>
    </subcellularLocation>
</comment>
<keyword evidence="9" id="KW-1185">Reference proteome</keyword>
<keyword evidence="3" id="KW-0863">Zinc-finger</keyword>
<dbReference type="InterPro" id="IPR028158">
    <property type="entry name" value="RPA_interact_N_dom"/>
</dbReference>
<evidence type="ECO:0000256" key="5">
    <source>
        <dbReference type="ARBA" id="ARBA00023242"/>
    </source>
</evidence>
<evidence type="ECO:0000256" key="1">
    <source>
        <dbReference type="ARBA" id="ARBA00004123"/>
    </source>
</evidence>
<evidence type="ECO:0000313" key="9">
    <source>
        <dbReference type="Proteomes" id="UP001367676"/>
    </source>
</evidence>
<reference evidence="8 9" key="1">
    <citation type="submission" date="2024-03" db="EMBL/GenBank/DDBJ databases">
        <title>Adaptation during the transition from Ophiocordyceps entomopathogen to insect associate is accompanied by gene loss and intensified selection.</title>
        <authorList>
            <person name="Ward C.M."/>
            <person name="Onetto C.A."/>
            <person name="Borneman A.R."/>
        </authorList>
    </citation>
    <scope>NUCLEOTIDE SEQUENCE [LARGE SCALE GENOMIC DNA]</scope>
    <source>
        <strain evidence="8">AWRI1</strain>
        <tissue evidence="8">Single Adult Female</tissue>
    </source>
</reference>
<evidence type="ECO:0000313" key="8">
    <source>
        <dbReference type="EMBL" id="KAK7592975.1"/>
    </source>
</evidence>
<dbReference type="Proteomes" id="UP001367676">
    <property type="component" value="Unassembled WGS sequence"/>
</dbReference>
<dbReference type="GO" id="GO:0008270">
    <property type="term" value="F:zinc ion binding"/>
    <property type="evidence" value="ECO:0007669"/>
    <property type="project" value="UniProtKB-KW"/>
</dbReference>
<dbReference type="InterPro" id="IPR028159">
    <property type="entry name" value="RPA_interact_C_dom"/>
</dbReference>
<dbReference type="GO" id="GO:0006606">
    <property type="term" value="P:protein import into nucleus"/>
    <property type="evidence" value="ECO:0007669"/>
    <property type="project" value="TreeGrafter"/>
</dbReference>
<keyword evidence="2" id="KW-0479">Metal-binding</keyword>
<dbReference type="Pfam" id="PF14768">
    <property type="entry name" value="RPA_interact_C"/>
    <property type="match status" value="1"/>
</dbReference>
<dbReference type="InterPro" id="IPR028156">
    <property type="entry name" value="RIP"/>
</dbReference>
<dbReference type="PANTHER" id="PTHR31742:SF1">
    <property type="entry name" value="RPA-INTERACTING PROTEIN"/>
    <property type="match status" value="1"/>
</dbReference>
<dbReference type="Pfam" id="PF14766">
    <property type="entry name" value="RPA_interact_N"/>
    <property type="match status" value="1"/>
</dbReference>
<organism evidence="8 9">
    <name type="scientific">Parthenolecanium corni</name>
    <dbReference type="NCBI Taxonomy" id="536013"/>
    <lineage>
        <taxon>Eukaryota</taxon>
        <taxon>Metazoa</taxon>
        <taxon>Ecdysozoa</taxon>
        <taxon>Arthropoda</taxon>
        <taxon>Hexapoda</taxon>
        <taxon>Insecta</taxon>
        <taxon>Pterygota</taxon>
        <taxon>Neoptera</taxon>
        <taxon>Paraneoptera</taxon>
        <taxon>Hemiptera</taxon>
        <taxon>Sternorrhyncha</taxon>
        <taxon>Coccoidea</taxon>
        <taxon>Coccidae</taxon>
        <taxon>Parthenolecanium</taxon>
    </lineage>
</organism>
<dbReference type="AlphaFoldDB" id="A0AAN9Y582"/>
<keyword evidence="4" id="KW-0862">Zinc</keyword>
<sequence length="301" mass="34403">MLAGTLMTPRIDSEIRHRLLAKGRRLDFKDILRKRFSHRIRENRRTLLEKIRSSHNTVDVQDTLSGYLASELEEFKKHIGQNTCPKIGFVLSEDDLFDKEIEEFMGLQEEFLEEQLSWIMNEYRKEEEQIQALMIESFACPLCKRGTLQKHSETHPITCTLCHLLLPSSVSIDQFGFNLKQNVSEHSAQCVSDPQFTLITECNASSLLMICSTKFFSLLALVWSFSRSLITNPEAVFGGGSRQARYGQKENEKCSKRGVNGDVELLKTHLTAQNFQKSVDNVVDVKAIVMENLDGPKMLIL</sequence>
<name>A0AAN9Y582_9HEMI</name>
<keyword evidence="5" id="KW-0539">Nucleus</keyword>
<feature type="domain" description="RPA-interacting protein C-terminal" evidence="7">
    <location>
        <begin position="140"/>
        <end position="213"/>
    </location>
</feature>
<gene>
    <name evidence="8" type="ORF">V9T40_007727</name>
</gene>
<evidence type="ECO:0000256" key="2">
    <source>
        <dbReference type="ARBA" id="ARBA00022723"/>
    </source>
</evidence>
<comment type="caution">
    <text evidence="8">The sequence shown here is derived from an EMBL/GenBank/DDBJ whole genome shotgun (WGS) entry which is preliminary data.</text>
</comment>
<evidence type="ECO:0000259" key="6">
    <source>
        <dbReference type="Pfam" id="PF14766"/>
    </source>
</evidence>
<evidence type="ECO:0000256" key="3">
    <source>
        <dbReference type="ARBA" id="ARBA00022771"/>
    </source>
</evidence>
<evidence type="ECO:0000259" key="7">
    <source>
        <dbReference type="Pfam" id="PF14768"/>
    </source>
</evidence>
<feature type="domain" description="RPA-interacting protein N-terminal" evidence="6">
    <location>
        <begin position="16"/>
        <end position="54"/>
    </location>
</feature>
<dbReference type="GO" id="GO:0005634">
    <property type="term" value="C:nucleus"/>
    <property type="evidence" value="ECO:0007669"/>
    <property type="project" value="UniProtKB-SubCell"/>
</dbReference>
<protein>
    <recommendedName>
        <fullName evidence="10">RPA-interacting protein C-terminal domain-containing protein</fullName>
    </recommendedName>
</protein>
<proteinExistence type="predicted"/>
<dbReference type="EMBL" id="JBBCAQ010000020">
    <property type="protein sequence ID" value="KAK7592975.1"/>
    <property type="molecule type" value="Genomic_DNA"/>
</dbReference>
<accession>A0AAN9Y582</accession>
<evidence type="ECO:0000256" key="4">
    <source>
        <dbReference type="ARBA" id="ARBA00022833"/>
    </source>
</evidence>